<keyword evidence="3" id="KW-0479">Metal-binding</keyword>
<dbReference type="InterPro" id="IPR011992">
    <property type="entry name" value="EF-hand-dom_pair"/>
</dbReference>
<feature type="region of interest" description="Disordered" evidence="7">
    <location>
        <begin position="555"/>
        <end position="580"/>
    </location>
</feature>
<dbReference type="Proteomes" id="UP000481153">
    <property type="component" value="Unassembled WGS sequence"/>
</dbReference>
<dbReference type="InterPro" id="IPR018247">
    <property type="entry name" value="EF_Hand_1_Ca_BS"/>
</dbReference>
<dbReference type="Pfam" id="PF13202">
    <property type="entry name" value="EF-hand_5"/>
    <property type="match status" value="1"/>
</dbReference>
<feature type="domain" description="EF-hand" evidence="8">
    <location>
        <begin position="220"/>
        <end position="255"/>
    </location>
</feature>
<dbReference type="Pfam" id="PF13499">
    <property type="entry name" value="EF-hand_7"/>
    <property type="match status" value="1"/>
</dbReference>
<dbReference type="PRINTS" id="PR00450">
    <property type="entry name" value="RECOVERIN"/>
</dbReference>
<evidence type="ECO:0000256" key="6">
    <source>
        <dbReference type="ARBA" id="ARBA00023288"/>
    </source>
</evidence>
<dbReference type="VEuPathDB" id="FungiDB:AeMF1_001524"/>
<feature type="region of interest" description="Disordered" evidence="7">
    <location>
        <begin position="1"/>
        <end position="21"/>
    </location>
</feature>
<evidence type="ECO:0000256" key="1">
    <source>
        <dbReference type="ARBA" id="ARBA00006049"/>
    </source>
</evidence>
<keyword evidence="5" id="KW-0106">Calcium</keyword>
<feature type="compositionally biased region" description="Polar residues" evidence="7">
    <location>
        <begin position="12"/>
        <end position="21"/>
    </location>
</feature>
<organism evidence="9 10">
    <name type="scientific">Aphanomyces euteiches</name>
    <dbReference type="NCBI Taxonomy" id="100861"/>
    <lineage>
        <taxon>Eukaryota</taxon>
        <taxon>Sar</taxon>
        <taxon>Stramenopiles</taxon>
        <taxon>Oomycota</taxon>
        <taxon>Saprolegniomycetes</taxon>
        <taxon>Saprolegniales</taxon>
        <taxon>Verrucalvaceae</taxon>
        <taxon>Aphanomyces</taxon>
    </lineage>
</organism>
<protein>
    <recommendedName>
        <fullName evidence="8">EF-hand domain-containing protein</fullName>
    </recommendedName>
</protein>
<keyword evidence="10" id="KW-1185">Reference proteome</keyword>
<dbReference type="Gene3D" id="1.10.238.10">
    <property type="entry name" value="EF-hand"/>
    <property type="match status" value="2"/>
</dbReference>
<feature type="domain" description="EF-hand" evidence="8">
    <location>
        <begin position="446"/>
        <end position="481"/>
    </location>
</feature>
<dbReference type="PANTHER" id="PTHR23055">
    <property type="entry name" value="CALCIUM BINDING PROTEINS"/>
    <property type="match status" value="1"/>
</dbReference>
<evidence type="ECO:0000256" key="3">
    <source>
        <dbReference type="ARBA" id="ARBA00022723"/>
    </source>
</evidence>
<keyword evidence="6" id="KW-0449">Lipoprotein</keyword>
<accession>A0A6G0WIM1</accession>
<dbReference type="InterPro" id="IPR002048">
    <property type="entry name" value="EF_hand_dom"/>
</dbReference>
<dbReference type="InterPro" id="IPR028846">
    <property type="entry name" value="Recoverin"/>
</dbReference>
<dbReference type="PROSITE" id="PS00018">
    <property type="entry name" value="EF_HAND_1"/>
    <property type="match status" value="4"/>
</dbReference>
<evidence type="ECO:0000313" key="10">
    <source>
        <dbReference type="Proteomes" id="UP000481153"/>
    </source>
</evidence>
<sequence>MPYGQRSELLKLNQSTPQKNSSKLHMFAVLEQSLQQMRCQQRTAEPKPQDAQARRWSDIQLQLHLTHAQALDRIHNRKEVARPIDILPPLQDDSSRHLLTKCDQLFIRLSSQRRQASGPTATGGRECTCSINSSIPSEAAQIFMDMAGHRDTDKELKAITGQELLSYDDVVYLLCQVFKLSNAEWAAKCYPALFPTKHHHDKYLTLLEFSNKYRMLTDGADMDKMRFVFSIYDVDRSGSVDVNEVFETLRSEREDVWDQIIFSQQLLGLVDSNHDGSMGFQEFCTACQKIPMFFTCFTGALPLRLSSHPENVKYRLGLSAIRKMWSCGVKESAYNEADDDHERINANGFKTIISYFFRFARSSTVDQSLATRIFQTFAVSSQQYVRFSEFITGLSTLTQGTIEERGRMIHAILDLDRGGTITRNEIDVILRSRAKVLQHQEIKDLDLERNANDIMDALDGNGDGDISVEEFMEAVRKFPHVLEALQDVLFSGCRLDADFDSDAWKKQSTTQKAETTVGAADNWPRGLDRVPHPEHLKRDFKKVFVSAVKKVSAATTRRRSKAHSIKPTPIVLTPSFRPKQ</sequence>
<feature type="domain" description="EF-hand" evidence="8">
    <location>
        <begin position="258"/>
        <end position="293"/>
    </location>
</feature>
<name>A0A6G0WIM1_9STRA</name>
<dbReference type="AlphaFoldDB" id="A0A6G0WIM1"/>
<dbReference type="EMBL" id="VJMJ01000202">
    <property type="protein sequence ID" value="KAF0727068.1"/>
    <property type="molecule type" value="Genomic_DNA"/>
</dbReference>
<evidence type="ECO:0000256" key="4">
    <source>
        <dbReference type="ARBA" id="ARBA00022737"/>
    </source>
</evidence>
<dbReference type="PROSITE" id="PS50222">
    <property type="entry name" value="EF_HAND_2"/>
    <property type="match status" value="3"/>
</dbReference>
<dbReference type="GO" id="GO:0005509">
    <property type="term" value="F:calcium ion binding"/>
    <property type="evidence" value="ECO:0007669"/>
    <property type="project" value="InterPro"/>
</dbReference>
<proteinExistence type="inferred from homology"/>
<reference evidence="9 10" key="1">
    <citation type="submission" date="2019-07" db="EMBL/GenBank/DDBJ databases">
        <title>Genomics analysis of Aphanomyces spp. identifies a new class of oomycete effector associated with host adaptation.</title>
        <authorList>
            <person name="Gaulin E."/>
        </authorList>
    </citation>
    <scope>NUCLEOTIDE SEQUENCE [LARGE SCALE GENOMIC DNA]</scope>
    <source>
        <strain evidence="9 10">ATCC 201684</strain>
    </source>
</reference>
<comment type="caution">
    <text evidence="9">The sequence shown here is derived from an EMBL/GenBank/DDBJ whole genome shotgun (WGS) entry which is preliminary data.</text>
</comment>
<dbReference type="CDD" id="cd00051">
    <property type="entry name" value="EFh"/>
    <property type="match status" value="2"/>
</dbReference>
<evidence type="ECO:0000256" key="5">
    <source>
        <dbReference type="ARBA" id="ARBA00022837"/>
    </source>
</evidence>
<keyword evidence="2" id="KW-0519">Myristate</keyword>
<evidence type="ECO:0000313" key="9">
    <source>
        <dbReference type="EMBL" id="KAF0727068.1"/>
    </source>
</evidence>
<evidence type="ECO:0000256" key="2">
    <source>
        <dbReference type="ARBA" id="ARBA00022707"/>
    </source>
</evidence>
<gene>
    <name evidence="9" type="ORF">Ae201684_014807</name>
</gene>
<keyword evidence="4" id="KW-0677">Repeat</keyword>
<evidence type="ECO:0000256" key="7">
    <source>
        <dbReference type="SAM" id="MobiDB-lite"/>
    </source>
</evidence>
<dbReference type="SMART" id="SM00054">
    <property type="entry name" value="EFh"/>
    <property type="match status" value="4"/>
</dbReference>
<dbReference type="PANTHER" id="PTHR23055:SF178">
    <property type="entry name" value="NEUROCALCIN HOMOLOG"/>
    <property type="match status" value="1"/>
</dbReference>
<comment type="similarity">
    <text evidence="1">Belongs to the recoverin family.</text>
</comment>
<dbReference type="SUPFAM" id="SSF47473">
    <property type="entry name" value="EF-hand"/>
    <property type="match status" value="2"/>
</dbReference>
<evidence type="ECO:0000259" key="8">
    <source>
        <dbReference type="PROSITE" id="PS50222"/>
    </source>
</evidence>